<proteinExistence type="predicted"/>
<dbReference type="AlphaFoldDB" id="A0A0G4KGW4"/>
<reference evidence="2 3" key="1">
    <citation type="submission" date="2015-05" db="EMBL/GenBank/DDBJ databases">
        <authorList>
            <person name="Wang D.B."/>
            <person name="Wang M."/>
        </authorList>
    </citation>
    <scope>NUCLEOTIDE SEQUENCE [LARGE SCALE GENOMIC DNA]</scope>
    <source>
        <strain evidence="2">VL1</strain>
    </source>
</reference>
<protein>
    <submittedName>
        <fullName evidence="2">Uncharacterized protein</fullName>
    </submittedName>
</protein>
<evidence type="ECO:0000256" key="1">
    <source>
        <dbReference type="SAM" id="MobiDB-lite"/>
    </source>
</evidence>
<feature type="region of interest" description="Disordered" evidence="1">
    <location>
        <begin position="57"/>
        <end position="85"/>
    </location>
</feature>
<name>A0A0G4KGW4_VERLO</name>
<evidence type="ECO:0000313" key="2">
    <source>
        <dbReference type="EMBL" id="CRJ95640.1"/>
    </source>
</evidence>
<dbReference type="EMBL" id="CVQH01001113">
    <property type="protein sequence ID" value="CRJ95640.1"/>
    <property type="molecule type" value="Genomic_DNA"/>
</dbReference>
<organism evidence="2 3">
    <name type="scientific">Verticillium longisporum</name>
    <name type="common">Verticillium dahliae var. longisporum</name>
    <dbReference type="NCBI Taxonomy" id="100787"/>
    <lineage>
        <taxon>Eukaryota</taxon>
        <taxon>Fungi</taxon>
        <taxon>Dikarya</taxon>
        <taxon>Ascomycota</taxon>
        <taxon>Pezizomycotina</taxon>
        <taxon>Sordariomycetes</taxon>
        <taxon>Hypocreomycetidae</taxon>
        <taxon>Glomerellales</taxon>
        <taxon>Plectosphaerellaceae</taxon>
        <taxon>Verticillium</taxon>
    </lineage>
</organism>
<feature type="compositionally biased region" description="Low complexity" evidence="1">
    <location>
        <begin position="64"/>
        <end position="76"/>
    </location>
</feature>
<evidence type="ECO:0000313" key="3">
    <source>
        <dbReference type="Proteomes" id="UP000044602"/>
    </source>
</evidence>
<gene>
    <name evidence="2" type="ORF">BN1708_002045</name>
</gene>
<accession>A0A0G4KGW4</accession>
<dbReference type="Proteomes" id="UP000044602">
    <property type="component" value="Unassembled WGS sequence"/>
</dbReference>
<keyword evidence="3" id="KW-1185">Reference proteome</keyword>
<sequence>MASKSFYAVIAGAGTGTGKSSLSPRAQPVVLITLQADLPQFALPNLTQSFFLHANPKATKTLSRRSTSPAARPSGSLRMPLTPRP</sequence>